<dbReference type="AlphaFoldDB" id="A0A1I3V2G5"/>
<keyword evidence="1" id="KW-0732">Signal</keyword>
<reference evidence="3" key="1">
    <citation type="submission" date="2016-10" db="EMBL/GenBank/DDBJ databases">
        <authorList>
            <person name="Varghese N."/>
            <person name="Submissions S."/>
        </authorList>
    </citation>
    <scope>NUCLEOTIDE SEQUENCE [LARGE SCALE GENOMIC DNA]</scope>
    <source>
        <strain evidence="3">CGMCC 1.3704</strain>
    </source>
</reference>
<keyword evidence="3" id="KW-1185">Reference proteome</keyword>
<gene>
    <name evidence="2" type="ORF">SAMN04487936_105118</name>
</gene>
<dbReference type="EMBL" id="FOSB01000005">
    <property type="protein sequence ID" value="SFJ89874.1"/>
    <property type="molecule type" value="Genomic_DNA"/>
</dbReference>
<evidence type="ECO:0000256" key="1">
    <source>
        <dbReference type="SAM" id="SignalP"/>
    </source>
</evidence>
<dbReference type="RefSeq" id="WP_075036421.1">
    <property type="nucleotide sequence ID" value="NZ_FOSB01000005.1"/>
</dbReference>
<proteinExistence type="predicted"/>
<organism evidence="2 3">
    <name type="scientific">Halobacillus dabanensis</name>
    <dbReference type="NCBI Taxonomy" id="240302"/>
    <lineage>
        <taxon>Bacteria</taxon>
        <taxon>Bacillati</taxon>
        <taxon>Bacillota</taxon>
        <taxon>Bacilli</taxon>
        <taxon>Bacillales</taxon>
        <taxon>Bacillaceae</taxon>
        <taxon>Halobacillus</taxon>
    </lineage>
</organism>
<name>A0A1I3V2G5_HALDA</name>
<feature type="chain" id="PRO_5010274976" evidence="1">
    <location>
        <begin position="23"/>
        <end position="225"/>
    </location>
</feature>
<evidence type="ECO:0000313" key="2">
    <source>
        <dbReference type="EMBL" id="SFJ89874.1"/>
    </source>
</evidence>
<dbReference type="OrthoDB" id="2829902at2"/>
<feature type="signal peptide" evidence="1">
    <location>
        <begin position="1"/>
        <end position="22"/>
    </location>
</feature>
<protein>
    <submittedName>
        <fullName evidence="2">Uncharacterized protein</fullName>
    </submittedName>
</protein>
<dbReference type="PROSITE" id="PS51257">
    <property type="entry name" value="PROKAR_LIPOPROTEIN"/>
    <property type="match status" value="1"/>
</dbReference>
<sequence length="225" mass="26436">MCKRKWLLFLFIIFVAGCNANAEAEGPTEVVPVENGEIEIKAEDQTSEKEKKLQLTIEEESYPFLYKDFPILSQYVHNYDRPEEKLRQLPFTRIKDDRYLVEFACHENRCSHLMIDFKEKHSFLMSDLSTLIESQISPDQQFIAFLFERTQEDTKKHQLIVMDLDRLTPVELEAGADHLLPKPNQYQYTIQSVTFMDEEKLKIISEDPMADGENKESISSLWVYQ</sequence>
<accession>A0A1I3V2G5</accession>
<evidence type="ECO:0000313" key="3">
    <source>
        <dbReference type="Proteomes" id="UP000183557"/>
    </source>
</evidence>
<dbReference type="Proteomes" id="UP000183557">
    <property type="component" value="Unassembled WGS sequence"/>
</dbReference>